<dbReference type="GO" id="GO:0022857">
    <property type="term" value="F:transmembrane transporter activity"/>
    <property type="evidence" value="ECO:0007669"/>
    <property type="project" value="InterPro"/>
</dbReference>
<dbReference type="RefSeq" id="WP_160746879.1">
    <property type="nucleotide sequence ID" value="NZ_WTYK01000005.1"/>
</dbReference>
<evidence type="ECO:0000259" key="6">
    <source>
        <dbReference type="Pfam" id="PF25944"/>
    </source>
</evidence>
<dbReference type="InterPro" id="IPR058627">
    <property type="entry name" value="MdtA-like_C"/>
</dbReference>
<dbReference type="Proteomes" id="UP000469159">
    <property type="component" value="Unassembled WGS sequence"/>
</dbReference>
<dbReference type="InterPro" id="IPR058625">
    <property type="entry name" value="MdtA-like_BSH"/>
</dbReference>
<dbReference type="InterPro" id="IPR058626">
    <property type="entry name" value="MdtA-like_b-barrel"/>
</dbReference>
<dbReference type="GO" id="GO:0046677">
    <property type="term" value="P:response to antibiotic"/>
    <property type="evidence" value="ECO:0007669"/>
    <property type="project" value="TreeGrafter"/>
</dbReference>
<evidence type="ECO:0000259" key="4">
    <source>
        <dbReference type="Pfam" id="PF25876"/>
    </source>
</evidence>
<proteinExistence type="inferred from homology"/>
<evidence type="ECO:0000259" key="7">
    <source>
        <dbReference type="Pfam" id="PF25967"/>
    </source>
</evidence>
<evidence type="ECO:0000259" key="5">
    <source>
        <dbReference type="Pfam" id="PF25917"/>
    </source>
</evidence>
<organism evidence="8 9">
    <name type="scientific">Croceibacterium soli</name>
    <dbReference type="NCBI Taxonomy" id="1739690"/>
    <lineage>
        <taxon>Bacteria</taxon>
        <taxon>Pseudomonadati</taxon>
        <taxon>Pseudomonadota</taxon>
        <taxon>Alphaproteobacteria</taxon>
        <taxon>Sphingomonadales</taxon>
        <taxon>Erythrobacteraceae</taxon>
        <taxon>Croceibacterium</taxon>
    </lineage>
</organism>
<dbReference type="FunFam" id="2.40.420.20:FF:000001">
    <property type="entry name" value="Efflux RND transporter periplasmic adaptor subunit"/>
    <property type="match status" value="1"/>
</dbReference>
<dbReference type="GO" id="GO:0030313">
    <property type="term" value="C:cell envelope"/>
    <property type="evidence" value="ECO:0007669"/>
    <property type="project" value="UniProtKB-SubCell"/>
</dbReference>
<dbReference type="Gene3D" id="1.10.287.470">
    <property type="entry name" value="Helix hairpin bin"/>
    <property type="match status" value="1"/>
</dbReference>
<sequence>MKRVLRWAAPLALVGASALALGACRGPEAQAEAPVPVEVLVTKVRQSPIELSDELPGRVVAYRIAEIRPQVSGVVQRRHFEQGAAVGAGQPLFQINPAPFRADANSAAAALTRAEATYARARTQAERLQPLVDADAISGQAYDDAVAARDQAAADVAQARAELARRRLDLRFARVASPISGQIGPALVTEGALVSPQDANPLATVQQIDRVYVDVRQPVERFQLLREALAEGQGPGSATAEILSPSGRPYPVSGRILFSDVTVDPGTGNAIVRVLVNNSQRLLLPGMYVRARLPRMRIPDALTVPQQAVTRDPGGNALVGVIDGQGRVQPRKVILGNVVDGNYVVKSGLKVGDTIVVVGMDRVQPGTPVNPQPWQPRAIASQR</sequence>
<dbReference type="Pfam" id="PF25967">
    <property type="entry name" value="RND-MFP_C"/>
    <property type="match status" value="1"/>
</dbReference>
<dbReference type="Pfam" id="PF25944">
    <property type="entry name" value="Beta-barrel_RND"/>
    <property type="match status" value="1"/>
</dbReference>
<comment type="similarity">
    <text evidence="2">Belongs to the membrane fusion protein (MFP) (TC 8.A.1) family.</text>
</comment>
<feature type="domain" description="Multidrug resistance protein MdtA-like C-terminal permuted SH3" evidence="7">
    <location>
        <begin position="300"/>
        <end position="362"/>
    </location>
</feature>
<accession>A0A6I4UWT6</accession>
<name>A0A6I4UWT6_9SPHN</name>
<feature type="domain" description="Multidrug resistance protein MdtA-like beta-barrel" evidence="6">
    <location>
        <begin position="211"/>
        <end position="293"/>
    </location>
</feature>
<dbReference type="SUPFAM" id="SSF111369">
    <property type="entry name" value="HlyD-like secretion proteins"/>
    <property type="match status" value="1"/>
</dbReference>
<evidence type="ECO:0000313" key="8">
    <source>
        <dbReference type="EMBL" id="MXP42023.1"/>
    </source>
</evidence>
<dbReference type="InterPro" id="IPR006143">
    <property type="entry name" value="RND_pump_MFP"/>
</dbReference>
<dbReference type="Gene3D" id="2.40.30.170">
    <property type="match status" value="1"/>
</dbReference>
<comment type="subcellular location">
    <subcellularLocation>
        <location evidence="1">Cell envelope</location>
    </subcellularLocation>
</comment>
<dbReference type="Pfam" id="PF25876">
    <property type="entry name" value="HH_MFP_RND"/>
    <property type="match status" value="1"/>
</dbReference>
<evidence type="ECO:0000256" key="1">
    <source>
        <dbReference type="ARBA" id="ARBA00004196"/>
    </source>
</evidence>
<dbReference type="NCBIfam" id="TIGR01730">
    <property type="entry name" value="RND_mfp"/>
    <property type="match status" value="1"/>
</dbReference>
<dbReference type="PANTHER" id="PTHR30158">
    <property type="entry name" value="ACRA/E-RELATED COMPONENT OF DRUG EFFLUX TRANSPORTER"/>
    <property type="match status" value="1"/>
</dbReference>
<gene>
    <name evidence="8" type="ORF">GRI75_10265</name>
</gene>
<feature type="domain" description="Multidrug resistance protein MdtA-like barrel-sandwich hybrid" evidence="5">
    <location>
        <begin position="63"/>
        <end position="206"/>
    </location>
</feature>
<evidence type="ECO:0000256" key="3">
    <source>
        <dbReference type="SAM" id="SignalP"/>
    </source>
</evidence>
<dbReference type="Gene3D" id="2.40.420.20">
    <property type="match status" value="1"/>
</dbReference>
<dbReference type="Pfam" id="PF25917">
    <property type="entry name" value="BSH_RND"/>
    <property type="match status" value="1"/>
</dbReference>
<dbReference type="PANTHER" id="PTHR30158:SF3">
    <property type="entry name" value="MULTIDRUG EFFLUX PUMP SUBUNIT ACRA-RELATED"/>
    <property type="match status" value="1"/>
</dbReference>
<dbReference type="GO" id="GO:0005886">
    <property type="term" value="C:plasma membrane"/>
    <property type="evidence" value="ECO:0007669"/>
    <property type="project" value="TreeGrafter"/>
</dbReference>
<dbReference type="InterPro" id="IPR058624">
    <property type="entry name" value="MdtA-like_HH"/>
</dbReference>
<comment type="caution">
    <text evidence="8">The sequence shown here is derived from an EMBL/GenBank/DDBJ whole genome shotgun (WGS) entry which is preliminary data.</text>
</comment>
<evidence type="ECO:0000313" key="9">
    <source>
        <dbReference type="Proteomes" id="UP000469159"/>
    </source>
</evidence>
<dbReference type="PROSITE" id="PS51257">
    <property type="entry name" value="PROKAR_LIPOPROTEIN"/>
    <property type="match status" value="1"/>
</dbReference>
<feature type="signal peptide" evidence="3">
    <location>
        <begin position="1"/>
        <end position="22"/>
    </location>
</feature>
<dbReference type="Gene3D" id="2.40.50.100">
    <property type="match status" value="1"/>
</dbReference>
<keyword evidence="9" id="KW-1185">Reference proteome</keyword>
<dbReference type="AlphaFoldDB" id="A0A6I4UWT6"/>
<evidence type="ECO:0000256" key="2">
    <source>
        <dbReference type="ARBA" id="ARBA00009477"/>
    </source>
</evidence>
<protein>
    <submittedName>
        <fullName evidence="8">Efflux RND transporter periplasmic adaptor subunit</fullName>
    </submittedName>
</protein>
<keyword evidence="3" id="KW-0732">Signal</keyword>
<feature type="chain" id="PRO_5026181003" evidence="3">
    <location>
        <begin position="23"/>
        <end position="383"/>
    </location>
</feature>
<dbReference type="OrthoDB" id="9800613at2"/>
<dbReference type="EMBL" id="WTYK01000005">
    <property type="protein sequence ID" value="MXP42023.1"/>
    <property type="molecule type" value="Genomic_DNA"/>
</dbReference>
<feature type="domain" description="Multidrug resistance protein MdtA-like alpha-helical hairpin" evidence="4">
    <location>
        <begin position="105"/>
        <end position="172"/>
    </location>
</feature>
<reference evidence="8 9" key="1">
    <citation type="submission" date="2019-12" db="EMBL/GenBank/DDBJ databases">
        <title>Genomic-based taxomic classification of the family Erythrobacteraceae.</title>
        <authorList>
            <person name="Xu L."/>
        </authorList>
    </citation>
    <scope>NUCLEOTIDE SEQUENCE [LARGE SCALE GENOMIC DNA]</scope>
    <source>
        <strain evidence="8 9">MCCC 1K02066</strain>
    </source>
</reference>